<name>A0A0F9BT68_9ZZZZ</name>
<accession>A0A0F9BT68</accession>
<sequence length="57" mass="6526">MNLHTITVPQDQCPICHHPFLPGDCVALKVVETFPYAFDAEYVHERCDPPSEREEIS</sequence>
<gene>
    <name evidence="1" type="ORF">LCGC14_2691200</name>
</gene>
<proteinExistence type="predicted"/>
<evidence type="ECO:0000313" key="1">
    <source>
        <dbReference type="EMBL" id="KKK93609.1"/>
    </source>
</evidence>
<organism evidence="1">
    <name type="scientific">marine sediment metagenome</name>
    <dbReference type="NCBI Taxonomy" id="412755"/>
    <lineage>
        <taxon>unclassified sequences</taxon>
        <taxon>metagenomes</taxon>
        <taxon>ecological metagenomes</taxon>
    </lineage>
</organism>
<dbReference type="EMBL" id="LAZR01047701">
    <property type="protein sequence ID" value="KKK93609.1"/>
    <property type="molecule type" value="Genomic_DNA"/>
</dbReference>
<comment type="caution">
    <text evidence="1">The sequence shown here is derived from an EMBL/GenBank/DDBJ whole genome shotgun (WGS) entry which is preliminary data.</text>
</comment>
<dbReference type="AlphaFoldDB" id="A0A0F9BT68"/>
<protein>
    <submittedName>
        <fullName evidence="1">Uncharacterized protein</fullName>
    </submittedName>
</protein>
<reference evidence="1" key="1">
    <citation type="journal article" date="2015" name="Nature">
        <title>Complex archaea that bridge the gap between prokaryotes and eukaryotes.</title>
        <authorList>
            <person name="Spang A."/>
            <person name="Saw J.H."/>
            <person name="Jorgensen S.L."/>
            <person name="Zaremba-Niedzwiedzka K."/>
            <person name="Martijn J."/>
            <person name="Lind A.E."/>
            <person name="van Eijk R."/>
            <person name="Schleper C."/>
            <person name="Guy L."/>
            <person name="Ettema T.J."/>
        </authorList>
    </citation>
    <scope>NUCLEOTIDE SEQUENCE</scope>
</reference>